<evidence type="ECO:0000313" key="1">
    <source>
        <dbReference type="EMBL" id="KAL0265765.1"/>
    </source>
</evidence>
<organism evidence="1">
    <name type="scientific">Menopon gallinae</name>
    <name type="common">poultry shaft louse</name>
    <dbReference type="NCBI Taxonomy" id="328185"/>
    <lineage>
        <taxon>Eukaryota</taxon>
        <taxon>Metazoa</taxon>
        <taxon>Ecdysozoa</taxon>
        <taxon>Arthropoda</taxon>
        <taxon>Hexapoda</taxon>
        <taxon>Insecta</taxon>
        <taxon>Pterygota</taxon>
        <taxon>Neoptera</taxon>
        <taxon>Paraneoptera</taxon>
        <taxon>Psocodea</taxon>
        <taxon>Troctomorpha</taxon>
        <taxon>Phthiraptera</taxon>
        <taxon>Amblycera</taxon>
        <taxon>Menoponidae</taxon>
        <taxon>Menopon</taxon>
    </lineage>
</organism>
<gene>
    <name evidence="1" type="ORF">PYX00_011480</name>
</gene>
<proteinExistence type="predicted"/>
<accession>A0AAW2H7Q7</accession>
<name>A0AAW2H7Q7_9NEOP</name>
<comment type="caution">
    <text evidence="1">The sequence shown here is derived from an EMBL/GenBank/DDBJ whole genome shotgun (WGS) entry which is preliminary data.</text>
</comment>
<protein>
    <submittedName>
        <fullName evidence="1">Uncharacterized protein</fullName>
    </submittedName>
</protein>
<dbReference type="AlphaFoldDB" id="A0AAW2H7Q7"/>
<sequence length="193" mass="22174">MVDAQEVEDPAVAREIETLDEEQLERLYAENNVVEVVRTGMRLWAPRIPAMECVESGKPYLPSIREDGVYIAYNEVDDFDLFFTECARDQVFECNELGRMVYFLIDYRRKLKAVESKLIEQYSSLGSGVSGASGRMRALIKESVNGIRNINNKLLALQACITDVKLKSEDTWNFLRRAYRISKRSMLPTEAFL</sequence>
<reference evidence="1" key="1">
    <citation type="journal article" date="2024" name="Gigascience">
        <title>Chromosome-level genome of the poultry shaft louse Menopon gallinae provides insight into the host-switching and adaptive evolution of parasitic lice.</title>
        <authorList>
            <person name="Xu Y."/>
            <person name="Ma L."/>
            <person name="Liu S."/>
            <person name="Liang Y."/>
            <person name="Liu Q."/>
            <person name="He Z."/>
            <person name="Tian L."/>
            <person name="Duan Y."/>
            <person name="Cai W."/>
            <person name="Li H."/>
            <person name="Song F."/>
        </authorList>
    </citation>
    <scope>NUCLEOTIDE SEQUENCE</scope>
    <source>
        <strain evidence="1">Cailab_2023a</strain>
    </source>
</reference>
<dbReference type="EMBL" id="JARGDH010000006">
    <property type="protein sequence ID" value="KAL0265765.1"/>
    <property type="molecule type" value="Genomic_DNA"/>
</dbReference>